<proteinExistence type="predicted"/>
<accession>A0A9N9S8E2</accession>
<dbReference type="SMART" id="SM00360">
    <property type="entry name" value="RRM"/>
    <property type="match status" value="1"/>
</dbReference>
<reference evidence="4" key="2">
    <citation type="submission" date="2022-10" db="EMBL/GenBank/DDBJ databases">
        <authorList>
            <consortium name="ENA_rothamsted_submissions"/>
            <consortium name="culmorum"/>
            <person name="King R."/>
        </authorList>
    </citation>
    <scope>NUCLEOTIDE SEQUENCE</scope>
</reference>
<protein>
    <recommendedName>
        <fullName evidence="3">RRM domain-containing protein</fullName>
    </recommendedName>
</protein>
<evidence type="ECO:0000313" key="4">
    <source>
        <dbReference type="EMBL" id="CAG9810664.1"/>
    </source>
</evidence>
<keyword evidence="5" id="KW-1185">Reference proteome</keyword>
<dbReference type="AlphaFoldDB" id="A0A9N9S8E2"/>
<dbReference type="PROSITE" id="PS50102">
    <property type="entry name" value="RRM"/>
    <property type="match status" value="1"/>
</dbReference>
<name>A0A9N9S8E2_9DIPT</name>
<dbReference type="SUPFAM" id="SSF54928">
    <property type="entry name" value="RNA-binding domain, RBD"/>
    <property type="match status" value="1"/>
</dbReference>
<evidence type="ECO:0000259" key="3">
    <source>
        <dbReference type="PROSITE" id="PS50102"/>
    </source>
</evidence>
<dbReference type="InterPro" id="IPR036621">
    <property type="entry name" value="Anticodon-bd_dom_sf"/>
</dbReference>
<dbReference type="GO" id="GO:0003723">
    <property type="term" value="F:RNA binding"/>
    <property type="evidence" value="ECO:0007669"/>
    <property type="project" value="UniProtKB-UniRule"/>
</dbReference>
<dbReference type="Gene3D" id="3.30.70.330">
    <property type="match status" value="1"/>
</dbReference>
<dbReference type="InterPro" id="IPR000504">
    <property type="entry name" value="RRM_dom"/>
</dbReference>
<reference evidence="4" key="1">
    <citation type="submission" date="2022-01" db="EMBL/GenBank/DDBJ databases">
        <authorList>
            <person name="King R."/>
        </authorList>
    </citation>
    <scope>NUCLEOTIDE SEQUENCE</scope>
</reference>
<dbReference type="Proteomes" id="UP001153620">
    <property type="component" value="Chromosome 4"/>
</dbReference>
<sequence>MESREKRIYVGNLSKNIRASDLYDHFIKCGKISQIFYKEPPFAFVEFEEPDSAELAIRTLDLSVVNKRKIFVKEFFRKNKKSDKKVKKKVFNDEIEENESIDMQKFFTKQYGYCGHNSILNGNGSIHKCCMITIEKRDVLPYAEHLAKNLSNLGISNEIDYLDLNSSRDSILQRLFMDGYYFAIFVNDSNVKCQSFSVFTLRGMRIEHKNIPFDEGIKLIFKIYIQKNIQYSTEKMPENILNFIEQLIFNGNLTVTQYNVLISYLRHKRKEQRKLEVGNLDDLKATSEKFENSVYEELFKKVLNALDIVIDRWVWREIHSDSKKS</sequence>
<dbReference type="PANTHER" id="PTHR23295:SF6">
    <property type="entry name" value="NEOSIN, ISOFORM A"/>
    <property type="match status" value="1"/>
</dbReference>
<dbReference type="EMBL" id="OU895880">
    <property type="protein sequence ID" value="CAG9810664.1"/>
    <property type="molecule type" value="Genomic_DNA"/>
</dbReference>
<gene>
    <name evidence="4" type="ORF">CHIRRI_LOCUS13477</name>
</gene>
<evidence type="ECO:0000256" key="2">
    <source>
        <dbReference type="PROSITE-ProRule" id="PRU00176"/>
    </source>
</evidence>
<feature type="domain" description="RRM" evidence="3">
    <location>
        <begin position="6"/>
        <end position="77"/>
    </location>
</feature>
<evidence type="ECO:0000313" key="5">
    <source>
        <dbReference type="Proteomes" id="UP001153620"/>
    </source>
</evidence>
<dbReference type="Gene3D" id="3.40.50.800">
    <property type="entry name" value="Anticodon-binding domain"/>
    <property type="match status" value="1"/>
</dbReference>
<evidence type="ECO:0000256" key="1">
    <source>
        <dbReference type="ARBA" id="ARBA00022884"/>
    </source>
</evidence>
<dbReference type="InterPro" id="IPR052600">
    <property type="entry name" value="Nuc_rcpt_coact/corep"/>
</dbReference>
<organism evidence="4 5">
    <name type="scientific">Chironomus riparius</name>
    <dbReference type="NCBI Taxonomy" id="315576"/>
    <lineage>
        <taxon>Eukaryota</taxon>
        <taxon>Metazoa</taxon>
        <taxon>Ecdysozoa</taxon>
        <taxon>Arthropoda</taxon>
        <taxon>Hexapoda</taxon>
        <taxon>Insecta</taxon>
        <taxon>Pterygota</taxon>
        <taxon>Neoptera</taxon>
        <taxon>Endopterygota</taxon>
        <taxon>Diptera</taxon>
        <taxon>Nematocera</taxon>
        <taxon>Chironomoidea</taxon>
        <taxon>Chironomidae</taxon>
        <taxon>Chironominae</taxon>
        <taxon>Chironomus</taxon>
    </lineage>
</organism>
<dbReference type="InterPro" id="IPR012677">
    <property type="entry name" value="Nucleotide-bd_a/b_plait_sf"/>
</dbReference>
<dbReference type="SUPFAM" id="SSF52954">
    <property type="entry name" value="Class II aaRS ABD-related"/>
    <property type="match status" value="1"/>
</dbReference>
<dbReference type="Pfam" id="PF00076">
    <property type="entry name" value="RRM_1"/>
    <property type="match status" value="1"/>
</dbReference>
<dbReference type="InterPro" id="IPR035979">
    <property type="entry name" value="RBD_domain_sf"/>
</dbReference>
<dbReference type="CDD" id="cd00590">
    <property type="entry name" value="RRM_SF"/>
    <property type="match status" value="1"/>
</dbReference>
<dbReference type="PANTHER" id="PTHR23295">
    <property type="entry name" value="NUCLEAR RECEPTOR COACTIVATOR 5-RELATED"/>
    <property type="match status" value="1"/>
</dbReference>
<keyword evidence="1 2" id="KW-0694">RNA-binding</keyword>